<protein>
    <submittedName>
        <fullName evidence="1">Uncharacterized protein</fullName>
    </submittedName>
</protein>
<dbReference type="AlphaFoldDB" id="A0AAE3XNI6"/>
<keyword evidence="2" id="KW-1185">Reference proteome</keyword>
<dbReference type="Proteomes" id="UP001185092">
    <property type="component" value="Unassembled WGS sequence"/>
</dbReference>
<reference evidence="1" key="1">
    <citation type="submission" date="2023-07" db="EMBL/GenBank/DDBJ databases">
        <title>Genomic Encyclopedia of Type Strains, Phase IV (KMG-IV): sequencing the most valuable type-strain genomes for metagenomic binning, comparative biology and taxonomic classification.</title>
        <authorList>
            <person name="Goeker M."/>
        </authorList>
    </citation>
    <scope>NUCLEOTIDE SEQUENCE</scope>
    <source>
        <strain evidence="1">DSM 26174</strain>
    </source>
</reference>
<evidence type="ECO:0000313" key="1">
    <source>
        <dbReference type="EMBL" id="MDR6239145.1"/>
    </source>
</evidence>
<sequence length="148" mass="17679">MRRQIHEDFSYFLKKGRFVVHNTIAGGVIFLKEPEIIRSLQIYYDSLSNVSIVVVEYPEPRNATNVKYKPNVGSQEHAEWNMEAIFPNFRNYDLIIQKSLMLFWANYVKSICETYQKNSWFMRYTDRFELNVFWDNKLEFAITVDNGV</sequence>
<comment type="caution">
    <text evidence="1">The sequence shown here is derived from an EMBL/GenBank/DDBJ whole genome shotgun (WGS) entry which is preliminary data.</text>
</comment>
<organism evidence="1 2">
    <name type="scientific">Aureibacter tunicatorum</name>
    <dbReference type="NCBI Taxonomy" id="866807"/>
    <lineage>
        <taxon>Bacteria</taxon>
        <taxon>Pseudomonadati</taxon>
        <taxon>Bacteroidota</taxon>
        <taxon>Cytophagia</taxon>
        <taxon>Cytophagales</taxon>
        <taxon>Persicobacteraceae</taxon>
        <taxon>Aureibacter</taxon>
    </lineage>
</organism>
<dbReference type="RefSeq" id="WP_309938691.1">
    <property type="nucleotide sequence ID" value="NZ_AP025305.1"/>
</dbReference>
<name>A0AAE3XNI6_9BACT</name>
<proteinExistence type="predicted"/>
<evidence type="ECO:0000313" key="2">
    <source>
        <dbReference type="Proteomes" id="UP001185092"/>
    </source>
</evidence>
<accession>A0AAE3XNI6</accession>
<dbReference type="EMBL" id="JAVDQD010000002">
    <property type="protein sequence ID" value="MDR6239145.1"/>
    <property type="molecule type" value="Genomic_DNA"/>
</dbReference>
<gene>
    <name evidence="1" type="ORF">HNQ88_002182</name>
</gene>